<evidence type="ECO:0000313" key="3">
    <source>
        <dbReference type="EMBL" id="BCD70387.1"/>
    </source>
</evidence>
<dbReference type="AlphaFoldDB" id="A0A510HBW1"/>
<proteinExistence type="predicted"/>
<reference evidence="1 6" key="2">
    <citation type="submission" date="2020-04" db="EMBL/GenBank/DDBJ databases">
        <title>Genomic analysis of gastric non-Helicobacter pylori Helicobacters isolated in Japan.</title>
        <authorList>
            <person name="Suzuki M."/>
            <person name="Rimbara E."/>
        </authorList>
    </citation>
    <scope>NUCLEOTIDE SEQUENCE [LARGE SCALE GENOMIC DNA]</scope>
    <source>
        <strain evidence="1 6">NHP19-0020</strain>
    </source>
</reference>
<dbReference type="EMBL" id="AP023036">
    <property type="protein sequence ID" value="BCD45676.1"/>
    <property type="molecule type" value="Genomic_DNA"/>
</dbReference>
<dbReference type="RefSeq" id="WP_034375309.1">
    <property type="nucleotide sequence ID" value="NZ_AP019774.1"/>
</dbReference>
<keyword evidence="6" id="KW-1185">Reference proteome</keyword>
<evidence type="ECO:0000313" key="1">
    <source>
        <dbReference type="EMBL" id="BCD45676.1"/>
    </source>
</evidence>
<protein>
    <submittedName>
        <fullName evidence="3">Uncharacterized protein</fullName>
    </submittedName>
</protein>
<accession>A0A510HBW1</accession>
<gene>
    <name evidence="1" type="ORF">NHP190020_07150</name>
    <name evidence="2" type="ORF">NHP190020_17520</name>
    <name evidence="3" type="ORF">SNTW_10320</name>
    <name evidence="4" type="ORF">SNTW_16890</name>
</gene>
<dbReference type="Proteomes" id="UP000317935">
    <property type="component" value="Chromosome"/>
</dbReference>
<evidence type="ECO:0000313" key="6">
    <source>
        <dbReference type="Proteomes" id="UP000509742"/>
    </source>
</evidence>
<evidence type="ECO:0000313" key="4">
    <source>
        <dbReference type="EMBL" id="BCD71044.1"/>
    </source>
</evidence>
<reference evidence="3 5" key="1">
    <citation type="submission" date="2019-06" db="EMBL/GenBank/DDBJ databases">
        <title>Complete genome sequence of Helicobacter suis SNTW101c.</title>
        <authorList>
            <person name="Rimbara E."/>
            <person name="Suzuki M."/>
            <person name="Matsui H."/>
            <person name="Nakamura M."/>
            <person name="Mori S."/>
            <person name="Shibayama K."/>
        </authorList>
    </citation>
    <scope>NUCLEOTIDE SEQUENCE [LARGE SCALE GENOMIC DNA]</scope>
    <source>
        <strain evidence="3 5">SNTW101c</strain>
    </source>
</reference>
<organism evidence="3 5">
    <name type="scientific">Helicobacter suis</name>
    <dbReference type="NCBI Taxonomy" id="104628"/>
    <lineage>
        <taxon>Bacteria</taxon>
        <taxon>Pseudomonadati</taxon>
        <taxon>Campylobacterota</taxon>
        <taxon>Epsilonproteobacteria</taxon>
        <taxon>Campylobacterales</taxon>
        <taxon>Helicobacteraceae</taxon>
        <taxon>Helicobacter</taxon>
    </lineage>
</organism>
<dbReference type="GeneID" id="56929523"/>
<dbReference type="STRING" id="104628.GCA_001653055_01585"/>
<sequence>MQPHIEFDREKIRKDFGSLPKFAKAYGISFGVLRYRLDNPYYIRMLVSDKVFRAFEQMEKDGYVRIVKWLQKPNP</sequence>
<dbReference type="EMBL" id="AP019774">
    <property type="protein sequence ID" value="BCD71044.1"/>
    <property type="molecule type" value="Genomic_DNA"/>
</dbReference>
<dbReference type="EMBL" id="AP019774">
    <property type="protein sequence ID" value="BCD70387.1"/>
    <property type="molecule type" value="Genomic_DNA"/>
</dbReference>
<dbReference type="OrthoDB" id="9964688at2"/>
<evidence type="ECO:0000313" key="2">
    <source>
        <dbReference type="EMBL" id="BCD46713.1"/>
    </source>
</evidence>
<dbReference type="EMBL" id="AP023036">
    <property type="protein sequence ID" value="BCD46713.1"/>
    <property type="molecule type" value="Genomic_DNA"/>
</dbReference>
<dbReference type="Proteomes" id="UP000509742">
    <property type="component" value="Chromosome"/>
</dbReference>
<evidence type="ECO:0000313" key="5">
    <source>
        <dbReference type="Proteomes" id="UP000317935"/>
    </source>
</evidence>
<name>A0A510HBW1_9HELI</name>